<gene>
    <name evidence="1" type="ORF">E4U03_03785</name>
</gene>
<name>A0A4Y9F7J6_9MICC</name>
<dbReference type="Proteomes" id="UP000297951">
    <property type="component" value="Unassembled WGS sequence"/>
</dbReference>
<dbReference type="RefSeq" id="WP_135011661.1">
    <property type="nucleotide sequence ID" value="NZ_JADGLK010000009.1"/>
</dbReference>
<protein>
    <recommendedName>
        <fullName evidence="3">Toxin</fullName>
    </recommendedName>
</protein>
<organism evidence="1 2">
    <name type="scientific">Rothia nasimurium</name>
    <dbReference type="NCBI Taxonomy" id="85336"/>
    <lineage>
        <taxon>Bacteria</taxon>
        <taxon>Bacillati</taxon>
        <taxon>Actinomycetota</taxon>
        <taxon>Actinomycetes</taxon>
        <taxon>Micrococcales</taxon>
        <taxon>Micrococcaceae</taxon>
        <taxon>Rothia</taxon>
    </lineage>
</organism>
<reference evidence="1 2" key="1">
    <citation type="submission" date="2019-03" db="EMBL/GenBank/DDBJ databases">
        <title>Diversity of the mouse oral microbiome.</title>
        <authorList>
            <person name="Joseph S."/>
            <person name="Aduse-Opoku J."/>
            <person name="Curtis M."/>
            <person name="Wade W."/>
            <person name="Hashim A."/>
        </authorList>
    </citation>
    <scope>NUCLEOTIDE SEQUENCE [LARGE SCALE GENOMIC DNA]</scope>
    <source>
        <strain evidence="2">irhom_31</strain>
    </source>
</reference>
<comment type="caution">
    <text evidence="1">The sequence shown here is derived from an EMBL/GenBank/DDBJ whole genome shotgun (WGS) entry which is preliminary data.</text>
</comment>
<dbReference type="AlphaFoldDB" id="A0A4Y9F7J6"/>
<dbReference type="EMBL" id="SPQC01000009">
    <property type="protein sequence ID" value="TFU23256.1"/>
    <property type="molecule type" value="Genomic_DNA"/>
</dbReference>
<evidence type="ECO:0000313" key="2">
    <source>
        <dbReference type="Proteomes" id="UP000297951"/>
    </source>
</evidence>
<accession>A0A4Y9F7J6</accession>
<evidence type="ECO:0008006" key="3">
    <source>
        <dbReference type="Google" id="ProtNLM"/>
    </source>
</evidence>
<proteinExistence type="predicted"/>
<sequence length="95" mass="11024">MEVIITPSARKHGVTDGEIYEVLTNYLYRIDRFDTSRVEGMSDPDLFIGTTASGKFLEVLTYTRNGIVVFHCMRLRGKTYQRAMKVLEERKHHGR</sequence>
<dbReference type="OrthoDB" id="3233171at2"/>
<evidence type="ECO:0000313" key="1">
    <source>
        <dbReference type="EMBL" id="TFU23256.1"/>
    </source>
</evidence>